<evidence type="ECO:0000259" key="3">
    <source>
        <dbReference type="Pfam" id="PF20249"/>
    </source>
</evidence>
<keyword evidence="2" id="KW-1133">Transmembrane helix</keyword>
<dbReference type="NCBIfam" id="NF041559">
    <property type="entry name" value="BTH_I2691_fam"/>
    <property type="match status" value="1"/>
</dbReference>
<organism evidence="4 5">
    <name type="scientific">Chromobacterium aquaticum</name>
    <dbReference type="NCBI Taxonomy" id="467180"/>
    <lineage>
        <taxon>Bacteria</taxon>
        <taxon>Pseudomonadati</taxon>
        <taxon>Pseudomonadota</taxon>
        <taxon>Betaproteobacteria</taxon>
        <taxon>Neisseriales</taxon>
        <taxon>Chromobacteriaceae</taxon>
        <taxon>Chromobacterium</taxon>
    </lineage>
</organism>
<feature type="transmembrane region" description="Helical" evidence="2">
    <location>
        <begin position="717"/>
        <end position="739"/>
    </location>
</feature>
<feature type="transmembrane region" description="Helical" evidence="2">
    <location>
        <begin position="751"/>
        <end position="773"/>
    </location>
</feature>
<dbReference type="Proteomes" id="UP001595999">
    <property type="component" value="Unassembled WGS sequence"/>
</dbReference>
<dbReference type="InterPro" id="IPR046864">
    <property type="entry name" value="VasX_N"/>
</dbReference>
<gene>
    <name evidence="4" type="ORF">ACFO0R_20710</name>
</gene>
<keyword evidence="2" id="KW-0812">Transmembrane</keyword>
<keyword evidence="5" id="KW-1185">Reference proteome</keyword>
<evidence type="ECO:0000256" key="2">
    <source>
        <dbReference type="SAM" id="Phobius"/>
    </source>
</evidence>
<reference evidence="5" key="1">
    <citation type="journal article" date="2019" name="Int. J. Syst. Evol. Microbiol.">
        <title>The Global Catalogue of Microorganisms (GCM) 10K type strain sequencing project: providing services to taxonomists for standard genome sequencing and annotation.</title>
        <authorList>
            <consortium name="The Broad Institute Genomics Platform"/>
            <consortium name="The Broad Institute Genome Sequencing Center for Infectious Disease"/>
            <person name="Wu L."/>
            <person name="Ma J."/>
        </authorList>
    </citation>
    <scope>NUCLEOTIDE SEQUENCE [LARGE SCALE GENOMIC DNA]</scope>
    <source>
        <strain evidence="5">CGMCC 4.7608</strain>
    </source>
</reference>
<dbReference type="RefSeq" id="WP_378124997.1">
    <property type="nucleotide sequence ID" value="NZ_JBHSEK010000019.1"/>
</dbReference>
<protein>
    <submittedName>
        <fullName evidence="4">T6SS effector BTH_I2691 family protein</fullName>
    </submittedName>
</protein>
<name>A0ABV9A2X5_9NEIS</name>
<proteinExistence type="predicted"/>
<evidence type="ECO:0000313" key="5">
    <source>
        <dbReference type="Proteomes" id="UP001595999"/>
    </source>
</evidence>
<feature type="domain" description="Toxin VasX N-terminal region" evidence="3">
    <location>
        <begin position="16"/>
        <end position="172"/>
    </location>
</feature>
<comment type="caution">
    <text evidence="4">The sequence shown here is derived from an EMBL/GenBank/DDBJ whole genome shotgun (WGS) entry which is preliminary data.</text>
</comment>
<dbReference type="Pfam" id="PF20249">
    <property type="entry name" value="VasX_N"/>
    <property type="match status" value="1"/>
</dbReference>
<keyword evidence="1" id="KW-0175">Coiled coil</keyword>
<keyword evidence="2" id="KW-0472">Membrane</keyword>
<dbReference type="EMBL" id="JBHSEK010000019">
    <property type="protein sequence ID" value="MFC4492041.1"/>
    <property type="molecule type" value="Genomic_DNA"/>
</dbReference>
<sequence length="881" mass="96561">MSQANDNSRLPCGGVFCNRPGQLILPLRYALAAHRDGHADLAPLPAAGPLGAGVSERRLATAGYTLRLLRAGYLYMLVQRRGQPRGWERAWTVDDKSCLAAFNPGVFTPVPRAFQCATSGHHVNASLINVEHPDTVQELRLLFLPDPLTPRMLNQIRDTPRLWQQLQSFKLAPQPQPHALSPPQLEPHVVEYRFLKQDRSKVKRFDPHLFPTLAAQAASYDNSPLRQNPKIAAALARQPPGVSLVLQNVSFPYQERLDGIRDILGQQGSFAVALHDPIGLTQELANWHNTATLDLERDMERASGYNRYSRQQAYQILLTVEEARDALYDNHLRQRRPAPELLLDQDLHSRPLGRDGLLSPAPFLPNARNTHRNRAEYEQTLADWERRHGAATRQQAQATWNRYRARLSDEAGYRAAFQQLQQRIRQADAEAEQRFADWQQWLNSPALRQTLGYYDDADLDSGHCYAHQIGLCQNGVNVSAAGQRWLALQADVQPGQPGALLQHALMLNQHSVKTAFASPDKLAEGARLLSDYWDKLNQSSSSLSHLGGVNLLVLQAGHAMLAKLPAGQTLDRAVLSASRLHRLLQCGLGKVRGDLLAAHFPNPQARAAAAQRLAKADRKQMSAALQGRSPPGNLASLRFASIVTLLEMANLYGKAPKMGDNWRAAAEGSAAMLGLSAVLLELGANASELSAGQIPGRGLAQQVSGQQRAIVGGGMKLAAGALGSVAGMLGMVVDFSAYVEARDRDRKGLSYVYFLRAAVSGGGAALGAAIALGSAGEFLAWALSKAKRYELRVMVQAMLRLSNWVSSARLFGQRVLPLLLRGARLASGVGLVSTGAIWLLEPDALEKWCDQSMLRQRPGDPRFPNFSEEIEALNAAIQELR</sequence>
<dbReference type="InterPro" id="IPR048126">
    <property type="entry name" value="Toxin_VasX"/>
</dbReference>
<evidence type="ECO:0000256" key="1">
    <source>
        <dbReference type="SAM" id="Coils"/>
    </source>
</evidence>
<dbReference type="CDD" id="cd20707">
    <property type="entry name" value="MIX_III"/>
    <property type="match status" value="1"/>
</dbReference>
<feature type="coiled-coil region" evidence="1">
    <location>
        <begin position="367"/>
        <end position="430"/>
    </location>
</feature>
<accession>A0ABV9A2X5</accession>
<evidence type="ECO:0000313" key="4">
    <source>
        <dbReference type="EMBL" id="MFC4492041.1"/>
    </source>
</evidence>